<dbReference type="KEGG" id="msar:MSAR_23410"/>
<accession>A0A7I7ST30</accession>
<dbReference type="AlphaFoldDB" id="A0A7I7ST30"/>
<protein>
    <submittedName>
        <fullName evidence="1">Uncharacterized protein</fullName>
    </submittedName>
</protein>
<organism evidence="1 2">
    <name type="scientific">Mycolicibacterium sarraceniae</name>
    <dbReference type="NCBI Taxonomy" id="1534348"/>
    <lineage>
        <taxon>Bacteria</taxon>
        <taxon>Bacillati</taxon>
        <taxon>Actinomycetota</taxon>
        <taxon>Actinomycetes</taxon>
        <taxon>Mycobacteriales</taxon>
        <taxon>Mycobacteriaceae</taxon>
        <taxon>Mycolicibacterium</taxon>
    </lineage>
</organism>
<reference evidence="1 2" key="1">
    <citation type="journal article" date="2019" name="Emerg. Microbes Infect.">
        <title>Comprehensive subspecies identification of 175 nontuberculous mycobacteria species based on 7547 genomic profiles.</title>
        <authorList>
            <person name="Matsumoto Y."/>
            <person name="Kinjo T."/>
            <person name="Motooka D."/>
            <person name="Nabeya D."/>
            <person name="Jung N."/>
            <person name="Uechi K."/>
            <person name="Horii T."/>
            <person name="Iida T."/>
            <person name="Fujita J."/>
            <person name="Nakamura S."/>
        </authorList>
    </citation>
    <scope>NUCLEOTIDE SEQUENCE [LARGE SCALE GENOMIC DNA]</scope>
    <source>
        <strain evidence="1 2">JCM 30395</strain>
    </source>
</reference>
<sequence length="47" mass="4785">MSVSSGKLINLGEGPAATRRNTLAAQVNRPLSGCYKVAGAVAEGRGR</sequence>
<dbReference type="EMBL" id="AP022595">
    <property type="protein sequence ID" value="BBY59205.1"/>
    <property type="molecule type" value="Genomic_DNA"/>
</dbReference>
<evidence type="ECO:0000313" key="2">
    <source>
        <dbReference type="Proteomes" id="UP000466445"/>
    </source>
</evidence>
<evidence type="ECO:0000313" key="1">
    <source>
        <dbReference type="EMBL" id="BBY59205.1"/>
    </source>
</evidence>
<name>A0A7I7ST30_9MYCO</name>
<proteinExistence type="predicted"/>
<gene>
    <name evidence="1" type="ORF">MSAR_23410</name>
</gene>
<dbReference type="Proteomes" id="UP000466445">
    <property type="component" value="Chromosome"/>
</dbReference>
<keyword evidence="2" id="KW-1185">Reference proteome</keyword>